<dbReference type="SUPFAM" id="SSF53756">
    <property type="entry name" value="UDP-Glycosyltransferase/glycogen phosphorylase"/>
    <property type="match status" value="1"/>
</dbReference>
<keyword evidence="2" id="KW-1185">Reference proteome</keyword>
<dbReference type="EMBL" id="CP155571">
    <property type="protein sequence ID" value="XFO74156.1"/>
    <property type="molecule type" value="Genomic_DNA"/>
</dbReference>
<proteinExistence type="predicted"/>
<dbReference type="Proteomes" id="UP000216052">
    <property type="component" value="Chromosome"/>
</dbReference>
<protein>
    <recommendedName>
        <fullName evidence="3">Glycosyl transferases group 1</fullName>
    </recommendedName>
</protein>
<evidence type="ECO:0000313" key="1">
    <source>
        <dbReference type="EMBL" id="XFO74156.1"/>
    </source>
</evidence>
<dbReference type="RefSeq" id="WP_143122506.1">
    <property type="nucleotide sequence ID" value="NZ_CP155571.1"/>
</dbReference>
<gene>
    <name evidence="1" type="ORF">SPACI_042650</name>
</gene>
<accession>A0ABZ3J8F4</accession>
<reference evidence="1" key="1">
    <citation type="submission" date="2024-05" db="EMBL/GenBank/DDBJ databases">
        <title>Isolation and characterization of Sporomusa carbonis sp. nov., a carboxydotrophic hydrogenogen in the genus of Sporomusa isolated from a charcoal burning pile.</title>
        <authorList>
            <person name="Boeer T."/>
            <person name="Rosenbaum F."/>
            <person name="Eysell L."/>
            <person name="Mueller V."/>
            <person name="Daniel R."/>
            <person name="Poehlein A."/>
        </authorList>
    </citation>
    <scope>NUCLEOTIDE SEQUENCE [LARGE SCALE GENOMIC DNA]</scope>
    <source>
        <strain evidence="1">DSM 3132</strain>
    </source>
</reference>
<evidence type="ECO:0000313" key="2">
    <source>
        <dbReference type="Proteomes" id="UP000216052"/>
    </source>
</evidence>
<dbReference type="Gene3D" id="3.40.50.2000">
    <property type="entry name" value="Glycogen Phosphorylase B"/>
    <property type="match status" value="1"/>
</dbReference>
<organism evidence="1 2">
    <name type="scientific">Sporomusa acidovorans (strain ATCC 49682 / DSM 3132 / Mol)</name>
    <dbReference type="NCBI Taxonomy" id="1123286"/>
    <lineage>
        <taxon>Bacteria</taxon>
        <taxon>Bacillati</taxon>
        <taxon>Bacillota</taxon>
        <taxon>Negativicutes</taxon>
        <taxon>Selenomonadales</taxon>
        <taxon>Sporomusaceae</taxon>
        <taxon>Sporomusa</taxon>
    </lineage>
</organism>
<sequence>MDNIGSPSKINGNLPKCVVQILKNKKKIAIIGPYPPPYGGISVHIQRVLAQLESSEIRYYDFYNETKNSGYHGNFYLFYSKITKMYSLLRLFLSPYKLIHHHSPDLRIRIILGILGLMGKNVYLHIHGASLKNALNAGGIKGILMQKVIKHVHILADNYEIMQIAKKNHAKSVTMIDAFIPPLYSEAIFTEFCDNHVLNTDNYDAIISMVGWFTYYNQEDLYGFDLLVEVVKELAVKYKILVLVSINGVIAQNLHDDFVEKIEKNNLVENFYLIYEDLTEVWPIYLLSDVFLRLTNTDGNALSINESLWFETPVIASDCIDRPKGTILFKNRDVKSLEKKIEQVILERANLLTCKQKIEKMKTKRFTNRLFKEIYHVEE</sequence>
<evidence type="ECO:0008006" key="3">
    <source>
        <dbReference type="Google" id="ProtNLM"/>
    </source>
</evidence>
<name>A0ABZ3J8F4_SPOA4</name>